<dbReference type="Gene3D" id="3.40.50.300">
    <property type="entry name" value="P-loop containing nucleotide triphosphate hydrolases"/>
    <property type="match status" value="1"/>
</dbReference>
<accession>A0ABQ2K1M2</accession>
<evidence type="ECO:0000313" key="1">
    <source>
        <dbReference type="EMBL" id="GGN61360.1"/>
    </source>
</evidence>
<sequence>MAERIDIADLTAPHLTDAQKQMIAAAEAVPFFLEENAVLDAARQATGLSDFGSDDFVDRMRRLIDEWNGDTRAYAVKRHFLMRYLVRYATNRLLIHDTLKKHPEIHDEQIDRPIIVVGMPRSGTTHLLNLLGADTRLRSTPLWETYEPVRNPLEPDAPGGVDPRYARCAAQWEASRTANPLAAAMHPMEPDHFHEDLELMCADFASYNFEWIARSPKWRDFYLSTDQTPHYEYMKTCLKLLQWQDVQKGLPRKRWVTKCPQHLEQLPVLKAVFPDATVAITYRDPVEVIQSAITMIAYGERNFYPHIDTQGLLDYWSDRVETLLRACVRDRDVWPESQRIDVPFEQFMADDIAVVRQVRAKAGLPETGQANREIADFIASHPRGKHGQIVYNLERDFGITPAQLRKRFDFYFEAYPFLRRPSR</sequence>
<dbReference type="PANTHER" id="PTHR36451">
    <property type="entry name" value="PAPS-DEPENDENT SULFOTRANSFERASE STF3"/>
    <property type="match status" value="1"/>
</dbReference>
<reference evidence="2" key="1">
    <citation type="journal article" date="2019" name="Int. J. Syst. Evol. Microbiol.">
        <title>The Global Catalogue of Microorganisms (GCM) 10K type strain sequencing project: providing services to taxonomists for standard genome sequencing and annotation.</title>
        <authorList>
            <consortium name="The Broad Institute Genomics Platform"/>
            <consortium name="The Broad Institute Genome Sequencing Center for Infectious Disease"/>
            <person name="Wu L."/>
            <person name="Ma J."/>
        </authorList>
    </citation>
    <scope>NUCLEOTIDE SEQUENCE [LARGE SCALE GENOMIC DNA]</scope>
    <source>
        <strain evidence="2">CGMCC 1.6784</strain>
    </source>
</reference>
<dbReference type="RefSeq" id="WP_188823364.1">
    <property type="nucleotide sequence ID" value="NZ_BMLK01000036.1"/>
</dbReference>
<dbReference type="PANTHER" id="PTHR36451:SF1">
    <property type="entry name" value="OMEGA-HYDROXY-BETA-DIHYDROMENAQUINONE-9 SULFOTRANSFERASE STF3"/>
    <property type="match status" value="1"/>
</dbReference>
<dbReference type="SUPFAM" id="SSF52540">
    <property type="entry name" value="P-loop containing nucleoside triphosphate hydrolases"/>
    <property type="match status" value="1"/>
</dbReference>
<evidence type="ECO:0000313" key="2">
    <source>
        <dbReference type="Proteomes" id="UP000605099"/>
    </source>
</evidence>
<proteinExistence type="predicted"/>
<organism evidence="1 2">
    <name type="scientific">Novosphingobium indicum</name>
    <dbReference type="NCBI Taxonomy" id="462949"/>
    <lineage>
        <taxon>Bacteria</taxon>
        <taxon>Pseudomonadati</taxon>
        <taxon>Pseudomonadota</taxon>
        <taxon>Alphaproteobacteria</taxon>
        <taxon>Sphingomonadales</taxon>
        <taxon>Sphingomonadaceae</taxon>
        <taxon>Novosphingobium</taxon>
    </lineage>
</organism>
<dbReference type="EMBL" id="BMLK01000036">
    <property type="protein sequence ID" value="GGN61360.1"/>
    <property type="molecule type" value="Genomic_DNA"/>
</dbReference>
<dbReference type="Proteomes" id="UP000605099">
    <property type="component" value="Unassembled WGS sequence"/>
</dbReference>
<protein>
    <submittedName>
        <fullName evidence="1">Sulfotransferase</fullName>
    </submittedName>
</protein>
<dbReference type="InterPro" id="IPR027417">
    <property type="entry name" value="P-loop_NTPase"/>
</dbReference>
<keyword evidence="2" id="KW-1185">Reference proteome</keyword>
<name>A0ABQ2K1M2_9SPHN</name>
<comment type="caution">
    <text evidence="1">The sequence shown here is derived from an EMBL/GenBank/DDBJ whole genome shotgun (WGS) entry which is preliminary data.</text>
</comment>
<dbReference type="Pfam" id="PF13469">
    <property type="entry name" value="Sulfotransfer_3"/>
    <property type="match status" value="1"/>
</dbReference>
<dbReference type="InterPro" id="IPR052736">
    <property type="entry name" value="Stf3_sulfotransferase"/>
</dbReference>
<gene>
    <name evidence="1" type="ORF">GCM10011349_43890</name>
</gene>